<evidence type="ECO:0008006" key="4">
    <source>
        <dbReference type="Google" id="ProtNLM"/>
    </source>
</evidence>
<dbReference type="EMBL" id="CP125942">
    <property type="protein sequence ID" value="XAO46888.1"/>
    <property type="molecule type" value="Genomic_DNA"/>
</dbReference>
<name>A0AAU6WFG4_9MICC</name>
<evidence type="ECO:0000256" key="1">
    <source>
        <dbReference type="SAM" id="SignalP"/>
    </source>
</evidence>
<reference evidence="2 3" key="1">
    <citation type="submission" date="2023-05" db="EMBL/GenBank/DDBJ databases">
        <title>Glutamicibacter sp. B1, complete genome.</title>
        <authorList>
            <person name="Long Y.H."/>
            <person name="Fang T."/>
            <person name="Li X.Y."/>
        </authorList>
    </citation>
    <scope>NUCLEOTIDE SEQUENCE [LARGE SCALE GENOMIC DNA]</scope>
    <source>
        <strain evidence="2 3">B1</strain>
    </source>
</reference>
<evidence type="ECO:0000313" key="3">
    <source>
        <dbReference type="Proteomes" id="UP001486888"/>
    </source>
</evidence>
<gene>
    <name evidence="2" type="ORF">QMQ05_05000</name>
</gene>
<keyword evidence="3" id="KW-1185">Reference proteome</keyword>
<dbReference type="RefSeq" id="WP_345473516.1">
    <property type="nucleotide sequence ID" value="NZ_CP125942.1"/>
</dbReference>
<feature type="signal peptide" evidence="1">
    <location>
        <begin position="1"/>
        <end position="26"/>
    </location>
</feature>
<evidence type="ECO:0000313" key="2">
    <source>
        <dbReference type="EMBL" id="XAO46888.1"/>
    </source>
</evidence>
<feature type="chain" id="PRO_5043694474" description="PASTA domain-containing protein" evidence="1">
    <location>
        <begin position="27"/>
        <end position="112"/>
    </location>
</feature>
<dbReference type="KEGG" id="gey:QMQ05_05000"/>
<accession>A0AAU6WFG4</accession>
<dbReference type="Proteomes" id="UP001486888">
    <property type="component" value="Chromosome"/>
</dbReference>
<keyword evidence="1" id="KW-0732">Signal</keyword>
<organism evidence="2 3">
    <name type="scientific">Glutamicibacter ectropisis</name>
    <dbReference type="NCBI Taxonomy" id="3046593"/>
    <lineage>
        <taxon>Bacteria</taxon>
        <taxon>Bacillati</taxon>
        <taxon>Actinomycetota</taxon>
        <taxon>Actinomycetes</taxon>
        <taxon>Micrococcales</taxon>
        <taxon>Micrococcaceae</taxon>
        <taxon>Glutamicibacter</taxon>
    </lineage>
</organism>
<protein>
    <recommendedName>
        <fullName evidence="4">PASTA domain-containing protein</fullName>
    </recommendedName>
</protein>
<proteinExistence type="predicted"/>
<dbReference type="AlphaFoldDB" id="A0AAU6WFG4"/>
<sequence>MKLHTLLVAPALLLTAAFAVATPASASDSFPAPSDEVNSIIVQEVTTGKILSEWVPAQWDSIVEMEAGTGRIQQITKCDPWQDASTPEACVGQKMGPALIAPAKLATLLGLQ</sequence>